<dbReference type="AlphaFoldDB" id="A0A1H5ZXE7"/>
<feature type="region of interest" description="Disordered" evidence="1">
    <location>
        <begin position="241"/>
        <end position="298"/>
    </location>
</feature>
<dbReference type="Pfam" id="PF24334">
    <property type="entry name" value="DUF7502"/>
    <property type="match status" value="1"/>
</dbReference>
<gene>
    <name evidence="3" type="ORF">DV707_09750</name>
    <name evidence="4" type="ORF">SAMN04488133_2207</name>
</gene>
<dbReference type="EMBL" id="CP031311">
    <property type="protein sequence ID" value="QCC47919.1"/>
    <property type="molecule type" value="Genomic_DNA"/>
</dbReference>
<feature type="compositionally biased region" description="Gly residues" evidence="1">
    <location>
        <begin position="260"/>
        <end position="282"/>
    </location>
</feature>
<organism evidence="4 5">
    <name type="scientific">Halobellus limi</name>
    <dbReference type="NCBI Taxonomy" id="699433"/>
    <lineage>
        <taxon>Archaea</taxon>
        <taxon>Methanobacteriati</taxon>
        <taxon>Methanobacteriota</taxon>
        <taxon>Stenosarchaea group</taxon>
        <taxon>Halobacteria</taxon>
        <taxon>Halobacteriales</taxon>
        <taxon>Haloferacaceae</taxon>
        <taxon>Halobellus</taxon>
    </lineage>
</organism>
<feature type="transmembrane region" description="Helical" evidence="2">
    <location>
        <begin position="188"/>
        <end position="207"/>
    </location>
</feature>
<dbReference type="Proteomes" id="UP000296733">
    <property type="component" value="Chromosome"/>
</dbReference>
<keyword evidence="5" id="KW-1185">Reference proteome</keyword>
<sequence length="325" mass="33628">MSDREGDGGPETEVEADDSAGADADSAADGSTARIREALDEVRTEVRKAAVVHAAVDAAFLALLANLVLALVDPAWLAVGVRLPTALADALGAIPLVGDFAPRAVGATSLVAVAVGVVAFAGEYAFRLRRPLVEQFEAANPQIREALRTARDAVDHGADTEMARRLYGDVIETLGRTSTLELVETRRVAVTVVLVVLVSLASVQVAVVDPDLAGILGVGGGEPTVDRPDEDELQDGEEILGDPEDVEAGDEFENISVPGTGEGGGDGPTGPGDGFGGGGGTGEFDSQQAGFAGEERIEDAELVREYNLRIREIEDEDADGTTENG</sequence>
<feature type="compositionally biased region" description="Acidic residues" evidence="1">
    <location>
        <begin position="8"/>
        <end position="20"/>
    </location>
</feature>
<dbReference type="EMBL" id="FNVN01000002">
    <property type="protein sequence ID" value="SEG40357.1"/>
    <property type="molecule type" value="Genomic_DNA"/>
</dbReference>
<reference evidence="3 6" key="2">
    <citation type="journal article" date="2019" name="Nat. Commun.">
        <title>A new type of DNA phosphorothioation-based antiviral system in archaea.</title>
        <authorList>
            <person name="Xiong L."/>
            <person name="Liu S."/>
            <person name="Chen S."/>
            <person name="Xiao Y."/>
            <person name="Zhu B."/>
            <person name="Gao Y."/>
            <person name="Zhang Y."/>
            <person name="Chen B."/>
            <person name="Luo J."/>
            <person name="Deng Z."/>
            <person name="Chen X."/>
            <person name="Wang L."/>
            <person name="Chen S."/>
        </authorList>
    </citation>
    <scope>NUCLEOTIDE SEQUENCE [LARGE SCALE GENOMIC DNA]</scope>
    <source>
        <strain evidence="3 6">CGMCC 1.10331</strain>
    </source>
</reference>
<dbReference type="KEGG" id="hlm:DV707_09750"/>
<evidence type="ECO:0000313" key="5">
    <source>
        <dbReference type="Proteomes" id="UP000236740"/>
    </source>
</evidence>
<evidence type="ECO:0000313" key="6">
    <source>
        <dbReference type="Proteomes" id="UP000296733"/>
    </source>
</evidence>
<keyword evidence="2" id="KW-0812">Transmembrane</keyword>
<name>A0A1H5ZXE7_9EURY</name>
<evidence type="ECO:0000256" key="2">
    <source>
        <dbReference type="SAM" id="Phobius"/>
    </source>
</evidence>
<dbReference type="Proteomes" id="UP000236740">
    <property type="component" value="Unassembled WGS sequence"/>
</dbReference>
<dbReference type="InterPro" id="IPR055925">
    <property type="entry name" value="DUF7502"/>
</dbReference>
<feature type="compositionally biased region" description="Acidic residues" evidence="1">
    <location>
        <begin position="241"/>
        <end position="253"/>
    </location>
</feature>
<dbReference type="OrthoDB" id="308352at2157"/>
<feature type="transmembrane region" description="Helical" evidence="2">
    <location>
        <begin position="50"/>
        <end position="72"/>
    </location>
</feature>
<dbReference type="GeneID" id="39858375"/>
<protein>
    <submittedName>
        <fullName evidence="4">Uncharacterized protein</fullName>
    </submittedName>
</protein>
<keyword evidence="2" id="KW-1133">Transmembrane helix</keyword>
<accession>A0A1H5ZXE7</accession>
<feature type="region of interest" description="Disordered" evidence="1">
    <location>
        <begin position="1"/>
        <end position="30"/>
    </location>
</feature>
<evidence type="ECO:0000313" key="3">
    <source>
        <dbReference type="EMBL" id="QCC47919.1"/>
    </source>
</evidence>
<proteinExistence type="predicted"/>
<reference evidence="4 5" key="1">
    <citation type="submission" date="2016-10" db="EMBL/GenBank/DDBJ databases">
        <authorList>
            <person name="de Groot N.N."/>
        </authorList>
    </citation>
    <scope>NUCLEOTIDE SEQUENCE [LARGE SCALE GENOMIC DNA]</scope>
    <source>
        <strain evidence="4 5">CGMCC 1.10331</strain>
    </source>
</reference>
<feature type="transmembrane region" description="Helical" evidence="2">
    <location>
        <begin position="104"/>
        <end position="126"/>
    </location>
</feature>
<dbReference type="RefSeq" id="WP_103991881.1">
    <property type="nucleotide sequence ID" value="NZ_CP031311.1"/>
</dbReference>
<evidence type="ECO:0000256" key="1">
    <source>
        <dbReference type="SAM" id="MobiDB-lite"/>
    </source>
</evidence>
<feature type="compositionally biased region" description="Low complexity" evidence="1">
    <location>
        <begin position="21"/>
        <end position="30"/>
    </location>
</feature>
<evidence type="ECO:0000313" key="4">
    <source>
        <dbReference type="EMBL" id="SEG40357.1"/>
    </source>
</evidence>
<keyword evidence="2" id="KW-0472">Membrane</keyword>